<dbReference type="InterPro" id="IPR036259">
    <property type="entry name" value="MFS_trans_sf"/>
</dbReference>
<feature type="transmembrane region" description="Helical" evidence="1">
    <location>
        <begin position="72"/>
        <end position="93"/>
    </location>
</feature>
<keyword evidence="1" id="KW-1133">Transmembrane helix</keyword>
<keyword evidence="1" id="KW-0472">Membrane</keyword>
<keyword evidence="1" id="KW-0812">Transmembrane</keyword>
<protein>
    <submittedName>
        <fullName evidence="2">Uncharacterized protein</fullName>
    </submittedName>
</protein>
<name>A0A2J6QLP4_9HELO</name>
<sequence length="119" mass="13266">MLSSEWEEDIEGNFPLNTDKAFVRAGNKIYNTLLGDKNHRAPAAAQASSNIVRCTFAAIAISFLQDLIDAIGIGWTFTILSWLCLLATGLFLLDYCKGTAWRQESLRQLGEKRRTVVVD</sequence>
<gene>
    <name evidence="2" type="ORF">NA56DRAFT_640918</name>
</gene>
<organism evidence="2 3">
    <name type="scientific">Hyaloscypha hepaticicola</name>
    <dbReference type="NCBI Taxonomy" id="2082293"/>
    <lineage>
        <taxon>Eukaryota</taxon>
        <taxon>Fungi</taxon>
        <taxon>Dikarya</taxon>
        <taxon>Ascomycota</taxon>
        <taxon>Pezizomycotina</taxon>
        <taxon>Leotiomycetes</taxon>
        <taxon>Helotiales</taxon>
        <taxon>Hyaloscyphaceae</taxon>
        <taxon>Hyaloscypha</taxon>
    </lineage>
</organism>
<evidence type="ECO:0000313" key="2">
    <source>
        <dbReference type="EMBL" id="PMD27182.1"/>
    </source>
</evidence>
<keyword evidence="3" id="KW-1185">Reference proteome</keyword>
<accession>A0A2J6QLP4</accession>
<dbReference type="SUPFAM" id="SSF103473">
    <property type="entry name" value="MFS general substrate transporter"/>
    <property type="match status" value="1"/>
</dbReference>
<evidence type="ECO:0000256" key="1">
    <source>
        <dbReference type="SAM" id="Phobius"/>
    </source>
</evidence>
<dbReference type="Proteomes" id="UP000235672">
    <property type="component" value="Unassembled WGS sequence"/>
</dbReference>
<dbReference type="OrthoDB" id="440553at2759"/>
<dbReference type="EMBL" id="KZ613466">
    <property type="protein sequence ID" value="PMD27182.1"/>
    <property type="molecule type" value="Genomic_DNA"/>
</dbReference>
<dbReference type="STRING" id="1745343.A0A2J6QLP4"/>
<proteinExistence type="predicted"/>
<dbReference type="AlphaFoldDB" id="A0A2J6QLP4"/>
<evidence type="ECO:0000313" key="3">
    <source>
        <dbReference type="Proteomes" id="UP000235672"/>
    </source>
</evidence>
<reference evidence="2 3" key="1">
    <citation type="submission" date="2016-05" db="EMBL/GenBank/DDBJ databases">
        <title>A degradative enzymes factory behind the ericoid mycorrhizal symbiosis.</title>
        <authorList>
            <consortium name="DOE Joint Genome Institute"/>
            <person name="Martino E."/>
            <person name="Morin E."/>
            <person name="Grelet G."/>
            <person name="Kuo A."/>
            <person name="Kohler A."/>
            <person name="Daghino S."/>
            <person name="Barry K."/>
            <person name="Choi C."/>
            <person name="Cichocki N."/>
            <person name="Clum A."/>
            <person name="Copeland A."/>
            <person name="Hainaut M."/>
            <person name="Haridas S."/>
            <person name="Labutti K."/>
            <person name="Lindquist E."/>
            <person name="Lipzen A."/>
            <person name="Khouja H.-R."/>
            <person name="Murat C."/>
            <person name="Ohm R."/>
            <person name="Olson A."/>
            <person name="Spatafora J."/>
            <person name="Veneault-Fourrey C."/>
            <person name="Henrissat B."/>
            <person name="Grigoriev I."/>
            <person name="Martin F."/>
            <person name="Perotto S."/>
        </authorList>
    </citation>
    <scope>NUCLEOTIDE SEQUENCE [LARGE SCALE GENOMIC DNA]</scope>
    <source>
        <strain evidence="2 3">UAMH 7357</strain>
    </source>
</reference>